<evidence type="ECO:0000256" key="4">
    <source>
        <dbReference type="ARBA" id="ARBA00023212"/>
    </source>
</evidence>
<keyword evidence="3" id="KW-0493">Microtubule</keyword>
<evidence type="ECO:0000256" key="2">
    <source>
        <dbReference type="ARBA" id="ARBA00006187"/>
    </source>
</evidence>
<evidence type="ECO:0000313" key="5">
    <source>
        <dbReference type="EMBL" id="RZB67010.1"/>
    </source>
</evidence>
<accession>A0A445H076</accession>
<evidence type="ECO:0000256" key="1">
    <source>
        <dbReference type="ARBA" id="ARBA00004245"/>
    </source>
</evidence>
<keyword evidence="4" id="KW-0963">Cytoplasm</keyword>
<dbReference type="GO" id="GO:0005737">
    <property type="term" value="C:cytoplasm"/>
    <property type="evidence" value="ECO:0007669"/>
    <property type="project" value="TreeGrafter"/>
</dbReference>
<keyword evidence="6" id="KW-1185">Reference proteome</keyword>
<dbReference type="AlphaFoldDB" id="A0A445H076"/>
<reference evidence="5 6" key="1">
    <citation type="submission" date="2018-09" db="EMBL/GenBank/DDBJ databases">
        <title>A high-quality reference genome of wild soybean provides a powerful tool to mine soybean genomes.</title>
        <authorList>
            <person name="Xie M."/>
            <person name="Chung C.Y.L."/>
            <person name="Li M.-W."/>
            <person name="Wong F.-L."/>
            <person name="Chan T.-F."/>
            <person name="Lam H.-M."/>
        </authorList>
    </citation>
    <scope>NUCLEOTIDE SEQUENCE [LARGE SCALE GENOMIC DNA]</scope>
    <source>
        <strain evidence="6">cv. W05</strain>
        <tissue evidence="5">Hypocotyl of etiolated seedlings</tissue>
    </source>
</reference>
<evidence type="ECO:0000313" key="6">
    <source>
        <dbReference type="Proteomes" id="UP000289340"/>
    </source>
</evidence>
<dbReference type="GO" id="GO:0000226">
    <property type="term" value="P:microtubule cytoskeleton organization"/>
    <property type="evidence" value="ECO:0007669"/>
    <property type="project" value="InterPro"/>
</dbReference>
<evidence type="ECO:0000256" key="3">
    <source>
        <dbReference type="ARBA" id="ARBA00022701"/>
    </source>
</evidence>
<dbReference type="GO" id="GO:0000911">
    <property type="term" value="P:cytokinesis by cell plate formation"/>
    <property type="evidence" value="ECO:0007669"/>
    <property type="project" value="TreeGrafter"/>
</dbReference>
<comment type="subcellular location">
    <subcellularLocation>
        <location evidence="1">Cytoplasm</location>
        <location evidence="1">Cytoskeleton</location>
    </subcellularLocation>
</comment>
<comment type="caution">
    <text evidence="5">The sequence shown here is derived from an EMBL/GenBank/DDBJ whole genome shotgun (WGS) entry which is preliminary data.</text>
</comment>
<dbReference type="PANTHER" id="PTHR19321">
    <property type="entry name" value="PROTEIN REGULATOR OF CYTOKINESIS 1 PRC1-RELATED"/>
    <property type="match status" value="1"/>
</dbReference>
<organism evidence="5 6">
    <name type="scientific">Glycine soja</name>
    <name type="common">Wild soybean</name>
    <dbReference type="NCBI Taxonomy" id="3848"/>
    <lineage>
        <taxon>Eukaryota</taxon>
        <taxon>Viridiplantae</taxon>
        <taxon>Streptophyta</taxon>
        <taxon>Embryophyta</taxon>
        <taxon>Tracheophyta</taxon>
        <taxon>Spermatophyta</taxon>
        <taxon>Magnoliopsida</taxon>
        <taxon>eudicotyledons</taxon>
        <taxon>Gunneridae</taxon>
        <taxon>Pentapetalae</taxon>
        <taxon>rosids</taxon>
        <taxon>fabids</taxon>
        <taxon>Fabales</taxon>
        <taxon>Fabaceae</taxon>
        <taxon>Papilionoideae</taxon>
        <taxon>50 kb inversion clade</taxon>
        <taxon>NPAAA clade</taxon>
        <taxon>indigoferoid/millettioid clade</taxon>
        <taxon>Phaseoleae</taxon>
        <taxon>Glycine</taxon>
        <taxon>Glycine subgen. Soja</taxon>
    </lineage>
</organism>
<dbReference type="InterPro" id="IPR007145">
    <property type="entry name" value="MAP65_Ase1_PRC1"/>
</dbReference>
<protein>
    <submittedName>
        <fullName evidence="5">65-kDa microtubule-associated protein 2</fullName>
    </submittedName>
</protein>
<name>A0A445H076_GLYSO</name>
<gene>
    <name evidence="5" type="ORF">D0Y65_037418</name>
</gene>
<keyword evidence="4" id="KW-0206">Cytoskeleton</keyword>
<comment type="similarity">
    <text evidence="2">Belongs to the MAP65/ASE1 family.</text>
</comment>
<dbReference type="GO" id="GO:0008017">
    <property type="term" value="F:microtubule binding"/>
    <property type="evidence" value="ECO:0007669"/>
    <property type="project" value="InterPro"/>
</dbReference>
<dbReference type="PANTHER" id="PTHR19321:SF41">
    <property type="entry name" value="FASCETTO-RELATED"/>
    <property type="match status" value="1"/>
</dbReference>
<dbReference type="Pfam" id="PF03999">
    <property type="entry name" value="MAP65_ASE1"/>
    <property type="match status" value="1"/>
</dbReference>
<dbReference type="Proteomes" id="UP000289340">
    <property type="component" value="Chromosome 14"/>
</dbReference>
<dbReference type="EMBL" id="QZWG01000014">
    <property type="protein sequence ID" value="RZB67010.1"/>
    <property type="molecule type" value="Genomic_DNA"/>
</dbReference>
<sequence>MAVTEAQNPLLGENTCGSLLKKFQEIWDEVGESDEQRDKMLLQLEQECLDVYKRKVEQAAKSRVQLLQALSDAKLELSTLLSALGEKSFAGIVSNYLTMSCIVSKVAN</sequence>
<dbReference type="GO" id="GO:0005819">
    <property type="term" value="C:spindle"/>
    <property type="evidence" value="ECO:0007669"/>
    <property type="project" value="TreeGrafter"/>
</dbReference>
<dbReference type="GO" id="GO:0005874">
    <property type="term" value="C:microtubule"/>
    <property type="evidence" value="ECO:0007669"/>
    <property type="project" value="UniProtKB-KW"/>
</dbReference>
<proteinExistence type="inferred from homology"/>